<evidence type="ECO:0000256" key="3">
    <source>
        <dbReference type="ARBA" id="ARBA00004123"/>
    </source>
</evidence>
<organism evidence="17 18">
    <name type="scientific">Fasciolopsis buskii</name>
    <dbReference type="NCBI Taxonomy" id="27845"/>
    <lineage>
        <taxon>Eukaryota</taxon>
        <taxon>Metazoa</taxon>
        <taxon>Spiralia</taxon>
        <taxon>Lophotrochozoa</taxon>
        <taxon>Platyhelminthes</taxon>
        <taxon>Trematoda</taxon>
        <taxon>Digenea</taxon>
        <taxon>Plagiorchiida</taxon>
        <taxon>Echinostomata</taxon>
        <taxon>Echinostomatoidea</taxon>
        <taxon>Fasciolidae</taxon>
        <taxon>Fasciolopsis</taxon>
    </lineage>
</organism>
<feature type="domain" description="Poly(A) polymerase central" evidence="15">
    <location>
        <begin position="211"/>
        <end position="290"/>
    </location>
</feature>
<dbReference type="SUPFAM" id="SSF81301">
    <property type="entry name" value="Nucleotidyltransferase"/>
    <property type="match status" value="1"/>
</dbReference>
<evidence type="ECO:0000256" key="12">
    <source>
        <dbReference type="ARBA" id="ARBA00023242"/>
    </source>
</evidence>
<comment type="similarity">
    <text evidence="4">Belongs to the poly(A) polymerase family.</text>
</comment>
<evidence type="ECO:0000256" key="9">
    <source>
        <dbReference type="ARBA" id="ARBA00022741"/>
    </source>
</evidence>
<dbReference type="GO" id="GO:0005634">
    <property type="term" value="C:nucleus"/>
    <property type="evidence" value="ECO:0007669"/>
    <property type="project" value="UniProtKB-SubCell"/>
</dbReference>
<dbReference type="GO" id="GO:1990817">
    <property type="term" value="F:poly(A) RNA polymerase activity"/>
    <property type="evidence" value="ECO:0007669"/>
    <property type="project" value="UniProtKB-EC"/>
</dbReference>
<keyword evidence="7" id="KW-0808">Transferase</keyword>
<dbReference type="Pfam" id="PF04928">
    <property type="entry name" value="PAP_central"/>
    <property type="match status" value="1"/>
</dbReference>
<keyword evidence="12" id="KW-0539">Nucleus</keyword>
<feature type="chain" id="PRO_5034020423" description="polynucleotide adenylyltransferase" evidence="14">
    <location>
        <begin position="22"/>
        <end position="305"/>
    </location>
</feature>
<evidence type="ECO:0000256" key="10">
    <source>
        <dbReference type="ARBA" id="ARBA00022840"/>
    </source>
</evidence>
<comment type="catalytic activity">
    <reaction evidence="13">
        <text>RNA(n) + ATP = RNA(n)-3'-adenine ribonucleotide + diphosphate</text>
        <dbReference type="Rhea" id="RHEA:11332"/>
        <dbReference type="Rhea" id="RHEA-COMP:14527"/>
        <dbReference type="Rhea" id="RHEA-COMP:17347"/>
        <dbReference type="ChEBI" id="CHEBI:30616"/>
        <dbReference type="ChEBI" id="CHEBI:33019"/>
        <dbReference type="ChEBI" id="CHEBI:140395"/>
        <dbReference type="ChEBI" id="CHEBI:173115"/>
        <dbReference type="EC" id="2.7.7.19"/>
    </reaction>
</comment>
<evidence type="ECO:0000256" key="2">
    <source>
        <dbReference type="ARBA" id="ARBA00001946"/>
    </source>
</evidence>
<keyword evidence="18" id="KW-1185">Reference proteome</keyword>
<evidence type="ECO:0000256" key="8">
    <source>
        <dbReference type="ARBA" id="ARBA00022723"/>
    </source>
</evidence>
<evidence type="ECO:0000256" key="11">
    <source>
        <dbReference type="ARBA" id="ARBA00022842"/>
    </source>
</evidence>
<reference evidence="17" key="1">
    <citation type="submission" date="2019-05" db="EMBL/GenBank/DDBJ databases">
        <title>Annotation for the trematode Fasciolopsis buski.</title>
        <authorList>
            <person name="Choi Y.-J."/>
        </authorList>
    </citation>
    <scope>NUCLEOTIDE SEQUENCE</scope>
    <source>
        <strain evidence="17">HT</strain>
        <tissue evidence="17">Whole worm</tissue>
    </source>
</reference>
<dbReference type="GO" id="GO:0006397">
    <property type="term" value="P:mRNA processing"/>
    <property type="evidence" value="ECO:0007669"/>
    <property type="project" value="UniProtKB-KW"/>
</dbReference>
<keyword evidence="10" id="KW-0067">ATP-binding</keyword>
<dbReference type="InterPro" id="IPR007012">
    <property type="entry name" value="PolA_pol_cen_dom"/>
</dbReference>
<name>A0A8E0S6Y8_9TREM</name>
<comment type="cofactor">
    <cofactor evidence="1">
        <name>Mn(2+)</name>
        <dbReference type="ChEBI" id="CHEBI:29035"/>
    </cofactor>
</comment>
<dbReference type="GO" id="GO:0046872">
    <property type="term" value="F:metal ion binding"/>
    <property type="evidence" value="ECO:0007669"/>
    <property type="project" value="UniProtKB-KW"/>
</dbReference>
<keyword evidence="11" id="KW-0460">Magnesium</keyword>
<dbReference type="Gene3D" id="1.10.1410.10">
    <property type="match status" value="1"/>
</dbReference>
<dbReference type="InterPro" id="IPR048840">
    <property type="entry name" value="PolA_pol_NTPase"/>
</dbReference>
<feature type="domain" description="Poly(A) polymerase nucleotidyltransferase" evidence="16">
    <location>
        <begin position="15"/>
        <end position="129"/>
    </location>
</feature>
<evidence type="ECO:0000256" key="6">
    <source>
        <dbReference type="ARBA" id="ARBA00022664"/>
    </source>
</evidence>
<keyword evidence="6" id="KW-0507">mRNA processing</keyword>
<dbReference type="PANTHER" id="PTHR10682:SF10">
    <property type="entry name" value="POLYNUCLEOTIDE ADENYLYLTRANSFERASE"/>
    <property type="match status" value="1"/>
</dbReference>
<evidence type="ECO:0000256" key="5">
    <source>
        <dbReference type="ARBA" id="ARBA00012388"/>
    </source>
</evidence>
<evidence type="ECO:0000256" key="4">
    <source>
        <dbReference type="ARBA" id="ARBA00010912"/>
    </source>
</evidence>
<dbReference type="SUPFAM" id="SSF81631">
    <property type="entry name" value="PAP/OAS1 substrate-binding domain"/>
    <property type="match status" value="1"/>
</dbReference>
<evidence type="ECO:0000256" key="14">
    <source>
        <dbReference type="SAM" id="SignalP"/>
    </source>
</evidence>
<evidence type="ECO:0000313" key="18">
    <source>
        <dbReference type="Proteomes" id="UP000728185"/>
    </source>
</evidence>
<dbReference type="EC" id="2.7.7.19" evidence="5"/>
<dbReference type="Gene3D" id="3.30.460.10">
    <property type="entry name" value="Beta Polymerase, domain 2"/>
    <property type="match status" value="1"/>
</dbReference>
<sequence length="305" mass="34193">MTTSFDKNFVPCLVLLHGSVALGMGSMSGDLDAVLLVPSFIDREDYFTSFTDFLEKCNEITNIVAITDTIVPLIRMLVGEVQVDLTLSVFGSPCLPHQINMDMHPDQLYRNMDSPSVHSLSGVVLAHEIRKILDKDQSYYALLRAVRAWIRARGVSGFIYGFPPTVSWTILVAYLCKRNSSSSDSIVCVCDLAECSTHSSPNLGRRRHSVTCLLYQFFYTFSSWEWPRPVLITPVQNVSVSTWDRKKNLPSSTALMPIISPAFPNKNTAFSVREATKNIVVRELKRGKQAVCFFSPNFCCECPLK</sequence>
<dbReference type="Pfam" id="PF20750">
    <property type="entry name" value="PAP_NTPase"/>
    <property type="match status" value="1"/>
</dbReference>
<evidence type="ECO:0000256" key="13">
    <source>
        <dbReference type="ARBA" id="ARBA00048830"/>
    </source>
</evidence>
<feature type="signal peptide" evidence="14">
    <location>
        <begin position="1"/>
        <end position="21"/>
    </location>
</feature>
<dbReference type="Proteomes" id="UP000728185">
    <property type="component" value="Unassembled WGS sequence"/>
</dbReference>
<proteinExistence type="inferred from homology"/>
<evidence type="ECO:0000259" key="15">
    <source>
        <dbReference type="Pfam" id="PF04928"/>
    </source>
</evidence>
<dbReference type="CDD" id="cd05402">
    <property type="entry name" value="NT_PAP_TUTase"/>
    <property type="match status" value="1"/>
</dbReference>
<evidence type="ECO:0000259" key="16">
    <source>
        <dbReference type="Pfam" id="PF20750"/>
    </source>
</evidence>
<dbReference type="GO" id="GO:0005524">
    <property type="term" value="F:ATP binding"/>
    <property type="evidence" value="ECO:0007669"/>
    <property type="project" value="UniProtKB-KW"/>
</dbReference>
<dbReference type="InterPro" id="IPR043519">
    <property type="entry name" value="NT_sf"/>
</dbReference>
<comment type="subcellular location">
    <subcellularLocation>
        <location evidence="3">Nucleus</location>
    </subcellularLocation>
</comment>
<protein>
    <recommendedName>
        <fullName evidence="5">polynucleotide adenylyltransferase</fullName>
        <ecNumber evidence="5">2.7.7.19</ecNumber>
    </recommendedName>
</protein>
<dbReference type="AlphaFoldDB" id="A0A8E0S6Y8"/>
<evidence type="ECO:0000256" key="7">
    <source>
        <dbReference type="ARBA" id="ARBA00022679"/>
    </source>
</evidence>
<keyword evidence="9" id="KW-0547">Nucleotide-binding</keyword>
<accession>A0A8E0S6Y8</accession>
<gene>
    <name evidence="17" type="ORF">FBUS_07566</name>
</gene>
<dbReference type="PANTHER" id="PTHR10682">
    <property type="entry name" value="POLY A POLYMERASE"/>
    <property type="match status" value="1"/>
</dbReference>
<comment type="caution">
    <text evidence="17">The sequence shown here is derived from an EMBL/GenBank/DDBJ whole genome shotgun (WGS) entry which is preliminary data.</text>
</comment>
<dbReference type="OrthoDB" id="6282454at2759"/>
<keyword evidence="14" id="KW-0732">Signal</keyword>
<dbReference type="EMBL" id="LUCM01000117">
    <property type="protein sequence ID" value="KAA0201088.1"/>
    <property type="molecule type" value="Genomic_DNA"/>
</dbReference>
<evidence type="ECO:0000256" key="1">
    <source>
        <dbReference type="ARBA" id="ARBA00001936"/>
    </source>
</evidence>
<keyword evidence="8" id="KW-0479">Metal-binding</keyword>
<evidence type="ECO:0000313" key="17">
    <source>
        <dbReference type="EMBL" id="KAA0201088.1"/>
    </source>
</evidence>
<comment type="cofactor">
    <cofactor evidence="2">
        <name>Mg(2+)</name>
        <dbReference type="ChEBI" id="CHEBI:18420"/>
    </cofactor>
</comment>